<feature type="transmembrane region" description="Helical" evidence="1">
    <location>
        <begin position="12"/>
        <end position="34"/>
    </location>
</feature>
<sequence>MMGLSADYSVNPYIFAAIYVGAIPFFMGSVAWIIRNLKRSKPIALPVISTGFCLSSAYLYLLTAGENIPSWVYAVVILLLVYGLYSTYQRIKDKRKDSTI</sequence>
<name>A0A2A2GDH1_9BACT</name>
<feature type="transmembrane region" description="Helical" evidence="1">
    <location>
        <begin position="43"/>
        <end position="62"/>
    </location>
</feature>
<evidence type="ECO:0000256" key="1">
    <source>
        <dbReference type="SAM" id="Phobius"/>
    </source>
</evidence>
<keyword evidence="3" id="KW-1185">Reference proteome</keyword>
<dbReference type="Proteomes" id="UP000218831">
    <property type="component" value="Unassembled WGS sequence"/>
</dbReference>
<keyword evidence="1" id="KW-0472">Membrane</keyword>
<evidence type="ECO:0000313" key="2">
    <source>
        <dbReference type="EMBL" id="PAU94953.1"/>
    </source>
</evidence>
<keyword evidence="1" id="KW-0812">Transmembrane</keyword>
<gene>
    <name evidence="2" type="ORF">CK503_05660</name>
</gene>
<organism evidence="2 3">
    <name type="scientific">Fodinibius salipaludis</name>
    <dbReference type="NCBI Taxonomy" id="2032627"/>
    <lineage>
        <taxon>Bacteria</taxon>
        <taxon>Pseudomonadati</taxon>
        <taxon>Balneolota</taxon>
        <taxon>Balneolia</taxon>
        <taxon>Balneolales</taxon>
        <taxon>Balneolaceae</taxon>
        <taxon>Fodinibius</taxon>
    </lineage>
</organism>
<dbReference type="OrthoDB" id="7408546at2"/>
<dbReference type="EMBL" id="NSKE01000003">
    <property type="protein sequence ID" value="PAU94953.1"/>
    <property type="molecule type" value="Genomic_DNA"/>
</dbReference>
<dbReference type="AlphaFoldDB" id="A0A2A2GDH1"/>
<keyword evidence="1" id="KW-1133">Transmembrane helix</keyword>
<protein>
    <submittedName>
        <fullName evidence="2">Uncharacterized protein</fullName>
    </submittedName>
</protein>
<reference evidence="2 3" key="1">
    <citation type="submission" date="2017-08" db="EMBL/GenBank/DDBJ databases">
        <title>Aliifodinibius alkalisoli sp. nov., isolated from saline alkaline soil.</title>
        <authorList>
            <person name="Liu D."/>
            <person name="Zhang G."/>
        </authorList>
    </citation>
    <scope>NUCLEOTIDE SEQUENCE [LARGE SCALE GENOMIC DNA]</scope>
    <source>
        <strain evidence="2 3">WN023</strain>
    </source>
</reference>
<feature type="transmembrane region" description="Helical" evidence="1">
    <location>
        <begin position="68"/>
        <end position="88"/>
    </location>
</feature>
<accession>A0A2A2GDH1</accession>
<comment type="caution">
    <text evidence="2">The sequence shown here is derived from an EMBL/GenBank/DDBJ whole genome shotgun (WGS) entry which is preliminary data.</text>
</comment>
<evidence type="ECO:0000313" key="3">
    <source>
        <dbReference type="Proteomes" id="UP000218831"/>
    </source>
</evidence>
<proteinExistence type="predicted"/>